<sequence>MSKQPPRPAIATAERRSGEDRRRRDGANPKGAERRRSIEPRGPEVSEVALPPEEWQRLYGKKPPTR</sequence>
<evidence type="ECO:0000256" key="1">
    <source>
        <dbReference type="SAM" id="MobiDB-lite"/>
    </source>
</evidence>
<proteinExistence type="predicted"/>
<organism evidence="2 3">
    <name type="scientific">Rubrivivax albus</name>
    <dbReference type="NCBI Taxonomy" id="2499835"/>
    <lineage>
        <taxon>Bacteria</taxon>
        <taxon>Pseudomonadati</taxon>
        <taxon>Pseudomonadota</taxon>
        <taxon>Betaproteobacteria</taxon>
        <taxon>Burkholderiales</taxon>
        <taxon>Sphaerotilaceae</taxon>
        <taxon>Rubrivivax</taxon>
    </lineage>
</organism>
<feature type="region of interest" description="Disordered" evidence="1">
    <location>
        <begin position="1"/>
        <end position="66"/>
    </location>
</feature>
<feature type="compositionally biased region" description="Basic and acidic residues" evidence="1">
    <location>
        <begin position="13"/>
        <end position="44"/>
    </location>
</feature>
<comment type="caution">
    <text evidence="2">The sequence shown here is derived from an EMBL/GenBank/DDBJ whole genome shotgun (WGS) entry which is preliminary data.</text>
</comment>
<reference evidence="2 3" key="1">
    <citation type="submission" date="2019-01" db="EMBL/GenBank/DDBJ databases">
        <authorList>
            <person name="Chen W.-M."/>
        </authorList>
    </citation>
    <scope>NUCLEOTIDE SEQUENCE [LARGE SCALE GENOMIC DNA]</scope>
    <source>
        <strain evidence="2 3">ICH-3</strain>
    </source>
</reference>
<dbReference type="EMBL" id="SACT01000006">
    <property type="protein sequence ID" value="RVT50080.1"/>
    <property type="molecule type" value="Genomic_DNA"/>
</dbReference>
<dbReference type="AlphaFoldDB" id="A0A437JT25"/>
<keyword evidence="3" id="KW-1185">Reference proteome</keyword>
<accession>A0A437JT25</accession>
<dbReference type="Proteomes" id="UP000288178">
    <property type="component" value="Unassembled WGS sequence"/>
</dbReference>
<gene>
    <name evidence="2" type="ORF">ENE75_17340</name>
</gene>
<protein>
    <submittedName>
        <fullName evidence="2">Uncharacterized protein</fullName>
    </submittedName>
</protein>
<dbReference type="RefSeq" id="WP_128199590.1">
    <property type="nucleotide sequence ID" value="NZ_SACT01000006.1"/>
</dbReference>
<dbReference type="OrthoDB" id="8821332at2"/>
<evidence type="ECO:0000313" key="2">
    <source>
        <dbReference type="EMBL" id="RVT50080.1"/>
    </source>
</evidence>
<evidence type="ECO:0000313" key="3">
    <source>
        <dbReference type="Proteomes" id="UP000288178"/>
    </source>
</evidence>
<name>A0A437JT25_9BURK</name>